<dbReference type="InterPro" id="IPR052706">
    <property type="entry name" value="Membrane-Transporter-like"/>
</dbReference>
<dbReference type="eggNOG" id="KOG0236">
    <property type="taxonomic scope" value="Eukaryota"/>
</dbReference>
<accession>V9FP04</accession>
<reference evidence="2 3" key="1">
    <citation type="submission" date="2013-11" db="EMBL/GenBank/DDBJ databases">
        <title>The Genome Sequence of Phytophthora parasitica P1569.</title>
        <authorList>
            <consortium name="The Broad Institute Genomics Platform"/>
            <person name="Russ C."/>
            <person name="Tyler B."/>
            <person name="Panabieres F."/>
            <person name="Shan W."/>
            <person name="Tripathy S."/>
            <person name="Grunwald N."/>
            <person name="Machado M."/>
            <person name="Johnson C.S."/>
            <person name="Arredondo F."/>
            <person name="Hong C."/>
            <person name="Coffey M."/>
            <person name="Young S.K."/>
            <person name="Zeng Q."/>
            <person name="Gargeya S."/>
            <person name="Fitzgerald M."/>
            <person name="Abouelleil A."/>
            <person name="Alvarado L."/>
            <person name="Chapman S.B."/>
            <person name="Gainer-Dewar J."/>
            <person name="Goldberg J."/>
            <person name="Griggs A."/>
            <person name="Gujja S."/>
            <person name="Hansen M."/>
            <person name="Howarth C."/>
            <person name="Imamovic A."/>
            <person name="Ireland A."/>
            <person name="Larimer J."/>
            <person name="McCowan C."/>
            <person name="Murphy C."/>
            <person name="Pearson M."/>
            <person name="Poon T.W."/>
            <person name="Priest M."/>
            <person name="Roberts A."/>
            <person name="Saif S."/>
            <person name="Shea T."/>
            <person name="Sykes S."/>
            <person name="Wortman J."/>
            <person name="Nusbaum C."/>
            <person name="Birren B."/>
        </authorList>
    </citation>
    <scope>NUCLEOTIDE SEQUENCE [LARGE SCALE GENOMIC DNA]</scope>
    <source>
        <strain evidence="2 3">P1569</strain>
    </source>
</reference>
<evidence type="ECO:0000313" key="3">
    <source>
        <dbReference type="Proteomes" id="UP000018721"/>
    </source>
</evidence>
<dbReference type="PANTHER" id="PTHR43310">
    <property type="entry name" value="SULFATE TRANSPORTER YBAR-RELATED"/>
    <property type="match status" value="1"/>
</dbReference>
<evidence type="ECO:0000313" key="2">
    <source>
        <dbReference type="EMBL" id="ETI52508.1"/>
    </source>
</evidence>
<dbReference type="AlphaFoldDB" id="V9FP04"/>
<name>V9FP04_PHYNI</name>
<comment type="caution">
    <text evidence="2">The sequence shown here is derived from an EMBL/GenBank/DDBJ whole genome shotgun (WGS) entry which is preliminary data.</text>
</comment>
<evidence type="ECO:0008006" key="4">
    <source>
        <dbReference type="Google" id="ProtNLM"/>
    </source>
</evidence>
<dbReference type="HOGENOM" id="CLU_1754557_0_0_1"/>
<evidence type="ECO:0000256" key="1">
    <source>
        <dbReference type="SAM" id="MobiDB-lite"/>
    </source>
</evidence>
<dbReference type="PANTHER" id="PTHR43310:SF2">
    <property type="entry name" value="SLC26A_SULP TRANSPORTER DOMAIN-CONTAINING PROTEIN"/>
    <property type="match status" value="1"/>
</dbReference>
<protein>
    <recommendedName>
        <fullName evidence="4">SLC26A/SulP transporter domain-containing protein</fullName>
    </recommendedName>
</protein>
<sequence>MVSVASITHGSSRKTNVDSPSRPFLDGTDEMTKPLKQSNSSYNAQRFAKHANSLLYGVVNAIRAIPTMYGYAVIIFSHHAFADFMPALSKLVIFSSAVHQVMFTLMSTMPFAIGQVQDAGLIFLSAMATSICNSLGDDVSPEAKVATTI</sequence>
<keyword evidence="3" id="KW-1185">Reference proteome</keyword>
<feature type="non-terminal residue" evidence="2">
    <location>
        <position position="149"/>
    </location>
</feature>
<proteinExistence type="predicted"/>
<dbReference type="OrthoDB" id="123448at2759"/>
<organism evidence="2 3">
    <name type="scientific">Phytophthora nicotianae P1569</name>
    <dbReference type="NCBI Taxonomy" id="1317065"/>
    <lineage>
        <taxon>Eukaryota</taxon>
        <taxon>Sar</taxon>
        <taxon>Stramenopiles</taxon>
        <taxon>Oomycota</taxon>
        <taxon>Peronosporomycetes</taxon>
        <taxon>Peronosporales</taxon>
        <taxon>Peronosporaceae</taxon>
        <taxon>Phytophthora</taxon>
    </lineage>
</organism>
<feature type="region of interest" description="Disordered" evidence="1">
    <location>
        <begin position="1"/>
        <end position="30"/>
    </location>
</feature>
<gene>
    <name evidence="2" type="ORF">F443_04358</name>
</gene>
<feature type="compositionally biased region" description="Polar residues" evidence="1">
    <location>
        <begin position="1"/>
        <end position="19"/>
    </location>
</feature>
<dbReference type="EMBL" id="ANIZ01000781">
    <property type="protein sequence ID" value="ETI52508.1"/>
    <property type="molecule type" value="Genomic_DNA"/>
</dbReference>
<dbReference type="Proteomes" id="UP000018721">
    <property type="component" value="Unassembled WGS sequence"/>
</dbReference>